<reference evidence="5" key="1">
    <citation type="submission" date="2017-09" db="EMBL/GenBank/DDBJ databases">
        <title>Arcobacter canalis sp. nov., a new species isolated from a water canal contaminated with urban sewage.</title>
        <authorList>
            <person name="Perez-Cataluna A."/>
            <person name="Salas-Masso N."/>
            <person name="Figueras M.J."/>
        </authorList>
    </citation>
    <scope>NUCLEOTIDE SEQUENCE [LARGE SCALE GENOMIC DNA]</scope>
    <source>
        <strain evidence="5">CECT 7727</strain>
    </source>
</reference>
<dbReference type="Proteomes" id="UP000224740">
    <property type="component" value="Unassembled WGS sequence"/>
</dbReference>
<dbReference type="RefSeq" id="WP_099310845.1">
    <property type="nucleotide sequence ID" value="NZ_CP032101.1"/>
</dbReference>
<dbReference type="GO" id="GO:0009103">
    <property type="term" value="P:lipopolysaccharide biosynthetic process"/>
    <property type="evidence" value="ECO:0007669"/>
    <property type="project" value="TreeGrafter"/>
</dbReference>
<evidence type="ECO:0000313" key="6">
    <source>
        <dbReference type="Proteomes" id="UP000264693"/>
    </source>
</evidence>
<dbReference type="InterPro" id="IPR001296">
    <property type="entry name" value="Glyco_trans_1"/>
</dbReference>
<keyword evidence="1 3" id="KW-0808">Transferase</keyword>
<dbReference type="KEGG" id="amar:AMRN_2406"/>
<evidence type="ECO:0000256" key="1">
    <source>
        <dbReference type="ARBA" id="ARBA00022679"/>
    </source>
</evidence>
<dbReference type="Proteomes" id="UP000264693">
    <property type="component" value="Chromosome"/>
</dbReference>
<dbReference type="AlphaFoldDB" id="A0A347TND0"/>
<keyword evidence="5" id="KW-1185">Reference proteome</keyword>
<dbReference type="SUPFAM" id="SSF53756">
    <property type="entry name" value="UDP-Glycosyltransferase/glycogen phosphorylase"/>
    <property type="match status" value="1"/>
</dbReference>
<evidence type="ECO:0000313" key="5">
    <source>
        <dbReference type="Proteomes" id="UP000224740"/>
    </source>
</evidence>
<dbReference type="PANTHER" id="PTHR46401">
    <property type="entry name" value="GLYCOSYLTRANSFERASE WBBK-RELATED"/>
    <property type="match status" value="1"/>
</dbReference>
<dbReference type="Gene3D" id="3.40.50.2000">
    <property type="entry name" value="Glycogen Phosphorylase B"/>
    <property type="match status" value="1"/>
</dbReference>
<organism evidence="3 6">
    <name type="scientific">Malaciobacter marinus</name>
    <dbReference type="NCBI Taxonomy" id="505249"/>
    <lineage>
        <taxon>Bacteria</taxon>
        <taxon>Pseudomonadati</taxon>
        <taxon>Campylobacterota</taxon>
        <taxon>Epsilonproteobacteria</taxon>
        <taxon>Campylobacterales</taxon>
        <taxon>Arcobacteraceae</taxon>
        <taxon>Malaciobacter</taxon>
    </lineage>
</organism>
<dbReference type="GO" id="GO:0016757">
    <property type="term" value="F:glycosyltransferase activity"/>
    <property type="evidence" value="ECO:0007669"/>
    <property type="project" value="InterPro"/>
</dbReference>
<protein>
    <submittedName>
        <fullName evidence="4">Glycosyl transferase family 1</fullName>
    </submittedName>
    <submittedName>
        <fullName evidence="3">Glycosyltransferase, family 1</fullName>
    </submittedName>
</protein>
<dbReference type="EMBL" id="CP032101">
    <property type="protein sequence ID" value="AXX88108.1"/>
    <property type="molecule type" value="Genomic_DNA"/>
</dbReference>
<reference evidence="4" key="2">
    <citation type="submission" date="2017-09" db="EMBL/GenBank/DDBJ databases">
        <authorList>
            <person name="Perez-Cataluna A."/>
            <person name="Figueras M.J."/>
            <person name="Salas-Masso N."/>
        </authorList>
    </citation>
    <scope>NUCLEOTIDE SEQUENCE</scope>
    <source>
        <strain evidence="4">CECT 7727</strain>
    </source>
</reference>
<reference evidence="3 6" key="3">
    <citation type="submission" date="2018-08" db="EMBL/GenBank/DDBJ databases">
        <title>Complete genome of the Arcobacter marinus type strain JCM 15502.</title>
        <authorList>
            <person name="Miller W.G."/>
            <person name="Yee E."/>
            <person name="Huynh S."/>
            <person name="Parker C.T."/>
        </authorList>
    </citation>
    <scope>NUCLEOTIDE SEQUENCE [LARGE SCALE GENOMIC DNA]</scope>
    <source>
        <strain evidence="3 6">JCM 15502</strain>
    </source>
</reference>
<dbReference type="PANTHER" id="PTHR46401:SF2">
    <property type="entry name" value="GLYCOSYLTRANSFERASE WBBK-RELATED"/>
    <property type="match status" value="1"/>
</dbReference>
<evidence type="ECO:0000313" key="4">
    <source>
        <dbReference type="EMBL" id="PHO15625.1"/>
    </source>
</evidence>
<dbReference type="EMBL" id="NXAO01000024">
    <property type="protein sequence ID" value="PHO15625.1"/>
    <property type="molecule type" value="Genomic_DNA"/>
</dbReference>
<evidence type="ECO:0000259" key="2">
    <source>
        <dbReference type="Pfam" id="PF00534"/>
    </source>
</evidence>
<name>A0A347TND0_9BACT</name>
<accession>A0A347TND0</accession>
<feature type="domain" description="Glycosyl transferase family 1" evidence="2">
    <location>
        <begin position="182"/>
        <end position="349"/>
    </location>
</feature>
<gene>
    <name evidence="3" type="ORF">AMRN_2406</name>
    <name evidence="4" type="ORF">CPH92_06060</name>
</gene>
<proteinExistence type="predicted"/>
<dbReference type="Pfam" id="PF00534">
    <property type="entry name" value="Glycos_transf_1"/>
    <property type="match status" value="1"/>
</dbReference>
<sequence length="370" mass="43268">MKKFLYITDQDEYTDHSFIGAFFEKYLGKYFDTNILYFSEFKSDFERKDEQRFILPLKLKKDLLDELSKNGIDIDSYDYIVVRNDFDTLKHILKRKIKHNYKVGFRLSFSKRIVKLQEDEVSNKKSIFDVIGNSIKTISETNLINESDIFIPTSEHIKKEFFPNIKIKTFTIPPAIDPEVLHENIQHVEDFKRFFYAGTLDKLRDFETILKAFSQINSNQFKLSISTKDPKYAEEMLSRFPNLKNCVEIYNARTKSELLQLIAKADVGLSILPDIALFNSSTPVKILDYYSSGIPCIMTNSTNNQELFKSDNEAWFCKFDETSIKEKLEEIISLSKEEVAQIGINGQKRLLEVRNYEKISKNFALELDLL</sequence>
<evidence type="ECO:0000313" key="3">
    <source>
        <dbReference type="EMBL" id="AXX88108.1"/>
    </source>
</evidence>